<accession>A0ABZ2YD52</accession>
<sequence length="55" mass="6273">MSTRYHELLQVFFLAGFLVLSLFSPSRLLAGELSEYLAKSGIPRLQYEVLARFPP</sequence>
<protein>
    <submittedName>
        <fullName evidence="1">Uncharacterized protein</fullName>
    </submittedName>
</protein>
<evidence type="ECO:0000313" key="2">
    <source>
        <dbReference type="Proteomes" id="UP001461341"/>
    </source>
</evidence>
<name>A0ABZ2YD52_9BACT</name>
<evidence type="ECO:0000313" key="1">
    <source>
        <dbReference type="EMBL" id="WZL75610.1"/>
    </source>
</evidence>
<dbReference type="EMBL" id="CP121689">
    <property type="protein sequence ID" value="WZL75610.1"/>
    <property type="molecule type" value="Genomic_DNA"/>
</dbReference>
<organism evidence="1 2">
    <name type="scientific">Thermatribacter velox</name>
    <dbReference type="NCBI Taxonomy" id="3039681"/>
    <lineage>
        <taxon>Bacteria</taxon>
        <taxon>Pseudomonadati</taxon>
        <taxon>Atribacterota</taxon>
        <taxon>Atribacteria</taxon>
        <taxon>Atribacterales</taxon>
        <taxon>Thermatribacteraceae</taxon>
        <taxon>Thermatribacter</taxon>
    </lineage>
</organism>
<dbReference type="Proteomes" id="UP001461341">
    <property type="component" value="Chromosome"/>
</dbReference>
<dbReference type="RefSeq" id="WP_369017759.1">
    <property type="nucleotide sequence ID" value="NZ_CP121689.1"/>
</dbReference>
<gene>
    <name evidence="1" type="ORF">QBE54_08430</name>
</gene>
<proteinExistence type="predicted"/>
<reference evidence="1 2" key="1">
    <citation type="submission" date="2023-03" db="EMBL/GenBank/DDBJ databases">
        <title>Novel Species.</title>
        <authorList>
            <person name="Ma S."/>
        </authorList>
    </citation>
    <scope>NUCLEOTIDE SEQUENCE [LARGE SCALE GENOMIC DNA]</scope>
    <source>
        <strain evidence="1 2">B11</strain>
    </source>
</reference>
<keyword evidence="2" id="KW-1185">Reference proteome</keyword>